<evidence type="ECO:0000256" key="1">
    <source>
        <dbReference type="ARBA" id="ARBA00022679"/>
    </source>
</evidence>
<dbReference type="InterPro" id="IPR050483">
    <property type="entry name" value="CoA-transferase_III_domain"/>
</dbReference>
<gene>
    <name evidence="2" type="ORF">KTH90_09185</name>
</gene>
<accession>A0ABS6K6R6</accession>
<protein>
    <submittedName>
        <fullName evidence="2">CoA transferase</fullName>
    </submittedName>
</protein>
<evidence type="ECO:0000313" key="3">
    <source>
        <dbReference type="Proteomes" id="UP001314681"/>
    </source>
</evidence>
<reference evidence="2 3" key="1">
    <citation type="submission" date="2021-06" db="EMBL/GenBank/DDBJ databases">
        <title>Description of novel taxa of the family Lachnospiraceae.</title>
        <authorList>
            <person name="Chaplin A.V."/>
            <person name="Sokolova S.R."/>
            <person name="Pikina A.P."/>
            <person name="Korzhanova M."/>
            <person name="Belova V."/>
            <person name="Korostin D."/>
            <person name="Efimov B.A."/>
        </authorList>
    </citation>
    <scope>NUCLEOTIDE SEQUENCE [LARGE SCALE GENOMIC DNA]</scope>
    <source>
        <strain evidence="2 3">ASD4241</strain>
    </source>
</reference>
<dbReference type="Gene3D" id="3.40.50.10540">
    <property type="entry name" value="Crotonobetainyl-coa:carnitine coa-transferase, domain 1"/>
    <property type="match status" value="1"/>
</dbReference>
<organism evidence="2 3">
    <name type="scientific">Diplocloster modestus</name>
    <dbReference type="NCBI Taxonomy" id="2850322"/>
    <lineage>
        <taxon>Bacteria</taxon>
        <taxon>Bacillati</taxon>
        <taxon>Bacillota</taxon>
        <taxon>Clostridia</taxon>
        <taxon>Lachnospirales</taxon>
        <taxon>Lachnospiraceae</taxon>
        <taxon>Diplocloster</taxon>
    </lineage>
</organism>
<name>A0ABS6K6R6_9FIRM</name>
<dbReference type="InterPro" id="IPR044855">
    <property type="entry name" value="CoA-Trfase_III_dom3_sf"/>
</dbReference>
<keyword evidence="3" id="KW-1185">Reference proteome</keyword>
<keyword evidence="1 2" id="KW-0808">Transferase</keyword>
<dbReference type="Proteomes" id="UP001314681">
    <property type="component" value="Unassembled WGS sequence"/>
</dbReference>
<dbReference type="Gene3D" id="3.30.1540.10">
    <property type="entry name" value="formyl-coa transferase, domain 3"/>
    <property type="match status" value="1"/>
</dbReference>
<dbReference type="PANTHER" id="PTHR48207:SF3">
    <property type="entry name" value="SUCCINATE--HYDROXYMETHYLGLUTARATE COA-TRANSFERASE"/>
    <property type="match status" value="1"/>
</dbReference>
<dbReference type="Pfam" id="PF02515">
    <property type="entry name" value="CoA_transf_3"/>
    <property type="match status" value="1"/>
</dbReference>
<dbReference type="InterPro" id="IPR003673">
    <property type="entry name" value="CoA-Trfase_fam_III"/>
</dbReference>
<dbReference type="InterPro" id="IPR023606">
    <property type="entry name" value="CoA-Trfase_III_dom_1_sf"/>
</dbReference>
<dbReference type="GO" id="GO:0016740">
    <property type="term" value="F:transferase activity"/>
    <property type="evidence" value="ECO:0007669"/>
    <property type="project" value="UniProtKB-KW"/>
</dbReference>
<sequence>MNKPLTGIKVVECTFFVAGPSAGMNLADWGAEVIKVEPVYGEPGHRRDEQGNIEVRDEYFNVYNRKKRGIALNTKDPRGKEILGRILEDADVFLTSYRPSALEKMGLDWDTLHRKYPGLVYAALTGFGDEGPERDNPGFDTVAFWARSGLMQDIIDRGNNVLIPPVAFGDLACGAVLAGAIGTALFNRERTGIADRVSLSLYGLALYSLSYLVFDVQTGGSYPMSRLEPALPMMASFKCRDGKWFYMANVDHEKHYGDLMRLLGREDLIQDERYKSRTAAQKNRTEFIRILDAEFAKYDRDTCLEILRKADIAHSTINHVEDNLKDPQALANSYLLPMYMRDGSTPLVPSTPLRFGSSEMDDMGMGPLLGEDTKEVLMKYGYSDDELDMLAAEKVIAGIKDVTD</sequence>
<evidence type="ECO:0000313" key="2">
    <source>
        <dbReference type="EMBL" id="MBU9726187.1"/>
    </source>
</evidence>
<dbReference type="SUPFAM" id="SSF89796">
    <property type="entry name" value="CoA-transferase family III (CaiB/BaiF)"/>
    <property type="match status" value="1"/>
</dbReference>
<dbReference type="RefSeq" id="WP_238726678.1">
    <property type="nucleotide sequence ID" value="NZ_JAHQCX010000005.1"/>
</dbReference>
<comment type="caution">
    <text evidence="2">The sequence shown here is derived from an EMBL/GenBank/DDBJ whole genome shotgun (WGS) entry which is preliminary data.</text>
</comment>
<proteinExistence type="predicted"/>
<dbReference type="PANTHER" id="PTHR48207">
    <property type="entry name" value="SUCCINATE--HYDROXYMETHYLGLUTARATE COA-TRANSFERASE"/>
    <property type="match status" value="1"/>
</dbReference>
<dbReference type="EMBL" id="JAHQCX010000005">
    <property type="protein sequence ID" value="MBU9726187.1"/>
    <property type="molecule type" value="Genomic_DNA"/>
</dbReference>